<proteinExistence type="predicted"/>
<dbReference type="EMBL" id="KN823013">
    <property type="protein sequence ID" value="KIO27197.1"/>
    <property type="molecule type" value="Genomic_DNA"/>
</dbReference>
<evidence type="ECO:0000313" key="2">
    <source>
        <dbReference type="Proteomes" id="UP000054248"/>
    </source>
</evidence>
<dbReference type="Proteomes" id="UP000054248">
    <property type="component" value="Unassembled WGS sequence"/>
</dbReference>
<protein>
    <submittedName>
        <fullName evidence="1">Uncharacterized protein</fullName>
    </submittedName>
</protein>
<reference evidence="1 2" key="1">
    <citation type="submission" date="2014-04" db="EMBL/GenBank/DDBJ databases">
        <authorList>
            <consortium name="DOE Joint Genome Institute"/>
            <person name="Kuo A."/>
            <person name="Girlanda M."/>
            <person name="Perotto S."/>
            <person name="Kohler A."/>
            <person name="Nagy L.G."/>
            <person name="Floudas D."/>
            <person name="Copeland A."/>
            <person name="Barry K.W."/>
            <person name="Cichocki N."/>
            <person name="Veneault-Fourrey C."/>
            <person name="LaButti K."/>
            <person name="Lindquist E.A."/>
            <person name="Lipzen A."/>
            <person name="Lundell T."/>
            <person name="Morin E."/>
            <person name="Murat C."/>
            <person name="Sun H."/>
            <person name="Tunlid A."/>
            <person name="Henrissat B."/>
            <person name="Grigoriev I.V."/>
            <person name="Hibbett D.S."/>
            <person name="Martin F."/>
            <person name="Nordberg H.P."/>
            <person name="Cantor M.N."/>
            <person name="Hua S.X."/>
        </authorList>
    </citation>
    <scope>NUCLEOTIDE SEQUENCE [LARGE SCALE GENOMIC DNA]</scope>
    <source>
        <strain evidence="1 2">MUT 4182</strain>
    </source>
</reference>
<sequence length="236" mass="27146">MARNQRRMHRRRSRNDPHRVLQVHNVHICVIVQPSFSKEKFARGFMFRKGVCTSGTSFRSHGYIKQVAPPRYRAMLMRHVLVTKAKKLTRADHNLVAAPAGFNSLMSTSEVFPVEVSTTTSLSSAIIVKFDRCTLSLMVVLELPAISVLFHPLDSKLTGVKTAPIRIFSHLFLPLIRRLHVVRMYLYRLSYMNCSPPFSVWRPPKVQPPTKVHNRQFVHYKPSVPGQNRTNHLIDL</sequence>
<gene>
    <name evidence="1" type="ORF">M407DRAFT_193980</name>
</gene>
<accession>A0A0C3M0L4</accession>
<organism evidence="1 2">
    <name type="scientific">Tulasnella calospora MUT 4182</name>
    <dbReference type="NCBI Taxonomy" id="1051891"/>
    <lineage>
        <taxon>Eukaryota</taxon>
        <taxon>Fungi</taxon>
        <taxon>Dikarya</taxon>
        <taxon>Basidiomycota</taxon>
        <taxon>Agaricomycotina</taxon>
        <taxon>Agaricomycetes</taxon>
        <taxon>Cantharellales</taxon>
        <taxon>Tulasnellaceae</taxon>
        <taxon>Tulasnella</taxon>
    </lineage>
</organism>
<dbReference type="AlphaFoldDB" id="A0A0C3M0L4"/>
<keyword evidence="2" id="KW-1185">Reference proteome</keyword>
<reference evidence="2" key="2">
    <citation type="submission" date="2015-01" db="EMBL/GenBank/DDBJ databases">
        <title>Evolutionary Origins and Diversification of the Mycorrhizal Mutualists.</title>
        <authorList>
            <consortium name="DOE Joint Genome Institute"/>
            <consortium name="Mycorrhizal Genomics Consortium"/>
            <person name="Kohler A."/>
            <person name="Kuo A."/>
            <person name="Nagy L.G."/>
            <person name="Floudas D."/>
            <person name="Copeland A."/>
            <person name="Barry K.W."/>
            <person name="Cichocki N."/>
            <person name="Veneault-Fourrey C."/>
            <person name="LaButti K."/>
            <person name="Lindquist E.A."/>
            <person name="Lipzen A."/>
            <person name="Lundell T."/>
            <person name="Morin E."/>
            <person name="Murat C."/>
            <person name="Riley R."/>
            <person name="Ohm R."/>
            <person name="Sun H."/>
            <person name="Tunlid A."/>
            <person name="Henrissat B."/>
            <person name="Grigoriev I.V."/>
            <person name="Hibbett D.S."/>
            <person name="Martin F."/>
        </authorList>
    </citation>
    <scope>NUCLEOTIDE SEQUENCE [LARGE SCALE GENOMIC DNA]</scope>
    <source>
        <strain evidence="2">MUT 4182</strain>
    </source>
</reference>
<dbReference type="Gene3D" id="3.90.228.10">
    <property type="match status" value="1"/>
</dbReference>
<dbReference type="OrthoDB" id="9514740at2759"/>
<evidence type="ECO:0000313" key="1">
    <source>
        <dbReference type="EMBL" id="KIO27197.1"/>
    </source>
</evidence>
<dbReference type="HOGENOM" id="CLU_1176171_0_0_1"/>
<name>A0A0C3M0L4_9AGAM</name>